<dbReference type="NCBIfam" id="TIGR00254">
    <property type="entry name" value="GGDEF"/>
    <property type="match status" value="1"/>
</dbReference>
<dbReference type="InterPro" id="IPR001610">
    <property type="entry name" value="PAC"/>
</dbReference>
<dbReference type="Gene3D" id="3.30.70.270">
    <property type="match status" value="1"/>
</dbReference>
<accession>A0ABT1QPW3</accession>
<gene>
    <name evidence="5" type="ORF">NM961_06335</name>
</gene>
<dbReference type="InterPro" id="IPR000700">
    <property type="entry name" value="PAS-assoc_C"/>
</dbReference>
<dbReference type="Proteomes" id="UP001165498">
    <property type="component" value="Unassembled WGS sequence"/>
</dbReference>
<dbReference type="GO" id="GO:0052621">
    <property type="term" value="F:diguanylate cyclase activity"/>
    <property type="evidence" value="ECO:0007669"/>
    <property type="project" value="UniProtKB-EC"/>
</dbReference>
<dbReference type="CDD" id="cd00130">
    <property type="entry name" value="PAS"/>
    <property type="match status" value="1"/>
</dbReference>
<evidence type="ECO:0000259" key="4">
    <source>
        <dbReference type="PROSITE" id="PS50887"/>
    </source>
</evidence>
<reference evidence="5" key="1">
    <citation type="submission" date="2022-07" db="EMBL/GenBank/DDBJ databases">
        <title>Tahibacter sp., a new gammaproteobacterium isolated from the silt sample collected at pig farm.</title>
        <authorList>
            <person name="Chen H."/>
        </authorList>
    </citation>
    <scope>NUCLEOTIDE SEQUENCE</scope>
    <source>
        <strain evidence="5">P2K</strain>
    </source>
</reference>
<feature type="domain" description="PAS" evidence="2">
    <location>
        <begin position="537"/>
        <end position="607"/>
    </location>
</feature>
<evidence type="ECO:0000259" key="3">
    <source>
        <dbReference type="PROSITE" id="PS50113"/>
    </source>
</evidence>
<dbReference type="InterPro" id="IPR043128">
    <property type="entry name" value="Rev_trsase/Diguanyl_cyclase"/>
</dbReference>
<dbReference type="SMART" id="SM00267">
    <property type="entry name" value="GGDEF"/>
    <property type="match status" value="1"/>
</dbReference>
<feature type="domain" description="PAC" evidence="3">
    <location>
        <begin position="604"/>
        <end position="661"/>
    </location>
</feature>
<dbReference type="SUPFAM" id="SSF55073">
    <property type="entry name" value="Nucleotide cyclase"/>
    <property type="match status" value="1"/>
</dbReference>
<keyword evidence="6" id="KW-1185">Reference proteome</keyword>
<dbReference type="RefSeq" id="WP_255913070.1">
    <property type="nucleotide sequence ID" value="NZ_JANFQO010000004.1"/>
</dbReference>
<keyword evidence="5" id="KW-0548">Nucleotidyltransferase</keyword>
<dbReference type="PROSITE" id="PS50887">
    <property type="entry name" value="GGDEF"/>
    <property type="match status" value="1"/>
</dbReference>
<dbReference type="InterPro" id="IPR000160">
    <property type="entry name" value="GGDEF_dom"/>
</dbReference>
<organism evidence="5 6">
    <name type="scientific">Tahibacter harae</name>
    <dbReference type="NCBI Taxonomy" id="2963937"/>
    <lineage>
        <taxon>Bacteria</taxon>
        <taxon>Pseudomonadati</taxon>
        <taxon>Pseudomonadota</taxon>
        <taxon>Gammaproteobacteria</taxon>
        <taxon>Lysobacterales</taxon>
        <taxon>Rhodanobacteraceae</taxon>
        <taxon>Tahibacter</taxon>
    </lineage>
</organism>
<feature type="domain" description="GGDEF" evidence="4">
    <location>
        <begin position="693"/>
        <end position="825"/>
    </location>
</feature>
<dbReference type="PROSITE" id="PS50112">
    <property type="entry name" value="PAS"/>
    <property type="match status" value="2"/>
</dbReference>
<keyword evidence="5" id="KW-0808">Transferase</keyword>
<dbReference type="EC" id="2.7.7.65" evidence="5"/>
<protein>
    <submittedName>
        <fullName evidence="5">Diguanylate cyclase</fullName>
        <ecNumber evidence="5">2.7.7.65</ecNumber>
    </submittedName>
</protein>
<dbReference type="InterPro" id="IPR013656">
    <property type="entry name" value="PAS_4"/>
</dbReference>
<dbReference type="NCBIfam" id="TIGR00229">
    <property type="entry name" value="sensory_box"/>
    <property type="match status" value="2"/>
</dbReference>
<evidence type="ECO:0000313" key="6">
    <source>
        <dbReference type="Proteomes" id="UP001165498"/>
    </source>
</evidence>
<dbReference type="InterPro" id="IPR029787">
    <property type="entry name" value="Nucleotide_cyclase"/>
</dbReference>
<dbReference type="CDD" id="cd01949">
    <property type="entry name" value="GGDEF"/>
    <property type="match status" value="1"/>
</dbReference>
<dbReference type="InterPro" id="IPR000014">
    <property type="entry name" value="PAS"/>
</dbReference>
<evidence type="ECO:0000256" key="1">
    <source>
        <dbReference type="SAM" id="Coils"/>
    </source>
</evidence>
<dbReference type="PROSITE" id="PS50113">
    <property type="entry name" value="PAC"/>
    <property type="match status" value="2"/>
</dbReference>
<dbReference type="Pfam" id="PF00990">
    <property type="entry name" value="GGDEF"/>
    <property type="match status" value="1"/>
</dbReference>
<dbReference type="Gene3D" id="3.30.450.20">
    <property type="entry name" value="PAS domain"/>
    <property type="match status" value="2"/>
</dbReference>
<comment type="caution">
    <text evidence="5">The sequence shown here is derived from an EMBL/GenBank/DDBJ whole genome shotgun (WGS) entry which is preliminary data.</text>
</comment>
<name>A0ABT1QPW3_9GAMM</name>
<dbReference type="PANTHER" id="PTHR44757:SF2">
    <property type="entry name" value="BIOFILM ARCHITECTURE MAINTENANCE PROTEIN MBAA"/>
    <property type="match status" value="1"/>
</dbReference>
<dbReference type="PANTHER" id="PTHR44757">
    <property type="entry name" value="DIGUANYLATE CYCLASE DGCP"/>
    <property type="match status" value="1"/>
</dbReference>
<evidence type="ECO:0000313" key="5">
    <source>
        <dbReference type="EMBL" id="MCQ4164326.1"/>
    </source>
</evidence>
<dbReference type="InterPro" id="IPR013655">
    <property type="entry name" value="PAS_fold_3"/>
</dbReference>
<dbReference type="SMART" id="SM00091">
    <property type="entry name" value="PAS"/>
    <property type="match status" value="2"/>
</dbReference>
<dbReference type="InterPro" id="IPR052155">
    <property type="entry name" value="Biofilm_reg_signaling"/>
</dbReference>
<proteinExistence type="predicted"/>
<dbReference type="EMBL" id="JANFQO010000004">
    <property type="protein sequence ID" value="MCQ4164326.1"/>
    <property type="molecule type" value="Genomic_DNA"/>
</dbReference>
<feature type="domain" description="PAS" evidence="2">
    <location>
        <begin position="413"/>
        <end position="482"/>
    </location>
</feature>
<dbReference type="SUPFAM" id="SSF55785">
    <property type="entry name" value="PYP-like sensor domain (PAS domain)"/>
    <property type="match status" value="2"/>
</dbReference>
<keyword evidence="1" id="KW-0175">Coiled coil</keyword>
<dbReference type="SMART" id="SM00086">
    <property type="entry name" value="PAC"/>
    <property type="match status" value="1"/>
</dbReference>
<dbReference type="Pfam" id="PF08448">
    <property type="entry name" value="PAS_4"/>
    <property type="match status" value="1"/>
</dbReference>
<feature type="domain" description="PAC" evidence="3">
    <location>
        <begin position="485"/>
        <end position="536"/>
    </location>
</feature>
<sequence>MALLLSFAATAGAAELERHALETRALLEPEAVLDALPAPLAAAQQRGDMHELALLYLAKANACRVIADWNCQREAGSRARDAALASGSTWLAVRGLIADSRGSIALQDFSRGEHLLGEAQRLLLQQPQADLSADILLAFSSLSYSLGKHTLAVEYADRGLAALAGGGDPGLRVRLLRNRGRAEAQLGLPAAAQASLDLALQNFGELHDPKLRAELHLETARLARSRNDAETQRRNGLAVLELAAGLKNAQLEGQGREVLGLAALNSDPARAVHELGLAVEAFRQLNQGRDELRALRELIPLQIRAKAPRAALELLIVREIELGREIDQADRAKSSADFDARLKYAENEIELAQLKQEAVLAAERAAALAQTSRLTTALNTLAGFLLLVLATFFVLQWRSKRRLQQAYDAYRDSEGRYRMLADNSRDLVVRMRPDGRRLYVSPSAREMLGWAPEELAEPRWELVHPDDRAPLHQAIADLAGAGGTARVTYRAQHRDGHYVWIEALAQLVIGDDQGKEIVYSGRDISARVAAENALDESRRLLLAVTDNVPALIAQFDRDVRYRFANAYYRRAFDLDPEDILGKTLAEVRGSEAQATVTSHIDAVLGGETVLFEGEVELQGRTYQFQSHYVPDRAREDGEVRGFYALTFDITALKQAQQELARLARYDSMTGVANRRHFDERLVLALARSQRHGTPLALFYLDIDHFKRINDTQGHGVGDEVIIEFARRLQASLRSEDLIARLGGDEFAILVEDAPSAAAAEMIAAKLVVAMHADLHTSAGEISITTSIGIAYGQPGLDAIGLIAQADQALYAAKRAGRNGYRLRAAKPSAEAEARLGLGH</sequence>
<feature type="coiled-coil region" evidence="1">
    <location>
        <begin position="344"/>
        <end position="371"/>
    </location>
</feature>
<dbReference type="Pfam" id="PF08447">
    <property type="entry name" value="PAS_3"/>
    <property type="match status" value="1"/>
</dbReference>
<dbReference type="InterPro" id="IPR035965">
    <property type="entry name" value="PAS-like_dom_sf"/>
</dbReference>
<evidence type="ECO:0000259" key="2">
    <source>
        <dbReference type="PROSITE" id="PS50112"/>
    </source>
</evidence>